<dbReference type="GO" id="GO:0008233">
    <property type="term" value="F:peptidase activity"/>
    <property type="evidence" value="ECO:0007669"/>
    <property type="project" value="UniProtKB-KW"/>
</dbReference>
<evidence type="ECO:0000313" key="2">
    <source>
        <dbReference type="EMBL" id="OHF04533.1"/>
    </source>
</evidence>
<dbReference type="GO" id="GO:0006508">
    <property type="term" value="P:proteolysis"/>
    <property type="evidence" value="ECO:0007669"/>
    <property type="project" value="UniProtKB-KW"/>
</dbReference>
<dbReference type="Proteomes" id="UP000176998">
    <property type="component" value="Unassembled WGS sequence"/>
</dbReference>
<dbReference type="OrthoDB" id="4851359at2759"/>
<protein>
    <submittedName>
        <fullName evidence="2">Ulp1 protease family protein</fullName>
    </submittedName>
</protein>
<evidence type="ECO:0000256" key="1">
    <source>
        <dbReference type="SAM" id="MobiDB-lite"/>
    </source>
</evidence>
<keyword evidence="3" id="KW-1185">Reference proteome</keyword>
<dbReference type="EMBL" id="MJBS01000001">
    <property type="protein sequence ID" value="OHF04533.1"/>
    <property type="molecule type" value="Genomic_DNA"/>
</dbReference>
<accession>A0A1G4BT20</accession>
<gene>
    <name evidence="2" type="ORF">CORC01_00004</name>
</gene>
<dbReference type="AlphaFoldDB" id="A0A1G4BT20"/>
<dbReference type="Gene3D" id="1.10.418.20">
    <property type="match status" value="1"/>
</dbReference>
<comment type="caution">
    <text evidence="2">The sequence shown here is derived from an EMBL/GenBank/DDBJ whole genome shotgun (WGS) entry which is preliminary data.</text>
</comment>
<name>A0A1G4BT20_9PEZI</name>
<proteinExistence type="predicted"/>
<organism evidence="2 3">
    <name type="scientific">Colletotrichum orchidophilum</name>
    <dbReference type="NCBI Taxonomy" id="1209926"/>
    <lineage>
        <taxon>Eukaryota</taxon>
        <taxon>Fungi</taxon>
        <taxon>Dikarya</taxon>
        <taxon>Ascomycota</taxon>
        <taxon>Pezizomycotina</taxon>
        <taxon>Sordariomycetes</taxon>
        <taxon>Hypocreomycetidae</taxon>
        <taxon>Glomerellales</taxon>
        <taxon>Glomerellaceae</taxon>
        <taxon>Colletotrichum</taxon>
    </lineage>
</organism>
<keyword evidence="2" id="KW-0645">Protease</keyword>
<evidence type="ECO:0000313" key="3">
    <source>
        <dbReference type="Proteomes" id="UP000176998"/>
    </source>
</evidence>
<keyword evidence="2" id="KW-0378">Hydrolase</keyword>
<sequence>MNATLMTVVNTTLIHIGPFLPDPPPSKPERQTVTLRKMHLPSHAVHRDGPSPEARHHSHILQQNESKLLKPNPHWDASNDSLGDESISALVNVELHQNLSLLPEMGQQYPPVFENIQRKQSREISARPESSPGPIIEIVESEQSPQAKLASDAPPEINSTPITHPKPRPSSRLKYRSILAELLENAYRLAPGYMLNDTIIDALLNHVSENGVDCGLFTLLFAYHVSGIFKGMPTDVTSETLDSHRRHFLHCLLTSTDAALSPPPIKGLDVLGKTVGDRMVSIARYTLQIRDRRSSIESLLKPGSLFGDSTASIRQLRQDEGR</sequence>
<reference evidence="2 3" key="1">
    <citation type="submission" date="2016-09" db="EMBL/GenBank/DDBJ databases">
        <authorList>
            <person name="Capua I."/>
            <person name="De Benedictis P."/>
            <person name="Joannis T."/>
            <person name="Lombin L.H."/>
            <person name="Cattoli G."/>
        </authorList>
    </citation>
    <scope>NUCLEOTIDE SEQUENCE [LARGE SCALE GENOMIC DNA]</scope>
    <source>
        <strain evidence="2 3">IMI 309357</strain>
    </source>
</reference>
<dbReference type="GeneID" id="34553172"/>
<dbReference type="STRING" id="1209926.A0A1G4BT20"/>
<dbReference type="RefSeq" id="XP_022481667.1">
    <property type="nucleotide sequence ID" value="XM_022611662.1"/>
</dbReference>
<feature type="region of interest" description="Disordered" evidence="1">
    <location>
        <begin position="143"/>
        <end position="170"/>
    </location>
</feature>